<proteinExistence type="predicted"/>
<feature type="non-terminal residue" evidence="3">
    <location>
        <position position="190"/>
    </location>
</feature>
<organism evidence="3 4">
    <name type="scientific">Pristionchus entomophagus</name>
    <dbReference type="NCBI Taxonomy" id="358040"/>
    <lineage>
        <taxon>Eukaryota</taxon>
        <taxon>Metazoa</taxon>
        <taxon>Ecdysozoa</taxon>
        <taxon>Nematoda</taxon>
        <taxon>Chromadorea</taxon>
        <taxon>Rhabditida</taxon>
        <taxon>Rhabditina</taxon>
        <taxon>Diplogasteromorpha</taxon>
        <taxon>Diplogasteroidea</taxon>
        <taxon>Neodiplogasteridae</taxon>
        <taxon>Pristionchus</taxon>
    </lineage>
</organism>
<feature type="domain" description="Cyclin N-terminal" evidence="2">
    <location>
        <begin position="21"/>
        <end position="124"/>
    </location>
</feature>
<dbReference type="Proteomes" id="UP001432027">
    <property type="component" value="Unassembled WGS sequence"/>
</dbReference>
<evidence type="ECO:0000259" key="2">
    <source>
        <dbReference type="Pfam" id="PF00134"/>
    </source>
</evidence>
<evidence type="ECO:0000256" key="1">
    <source>
        <dbReference type="ARBA" id="ARBA00023127"/>
    </source>
</evidence>
<dbReference type="AlphaFoldDB" id="A0AAV5UAA5"/>
<dbReference type="GO" id="GO:0006357">
    <property type="term" value="P:regulation of transcription by RNA polymerase II"/>
    <property type="evidence" value="ECO:0007669"/>
    <property type="project" value="InterPro"/>
</dbReference>
<dbReference type="Gene3D" id="1.10.472.10">
    <property type="entry name" value="Cyclin-like"/>
    <property type="match status" value="2"/>
</dbReference>
<comment type="caution">
    <text evidence="3">The sequence shown here is derived from an EMBL/GenBank/DDBJ whole genome shotgun (WGS) entry which is preliminary data.</text>
</comment>
<name>A0AAV5UAA5_9BILA</name>
<dbReference type="InterPro" id="IPR036915">
    <property type="entry name" value="Cyclin-like_sf"/>
</dbReference>
<keyword evidence="1" id="KW-0195">Cyclin</keyword>
<evidence type="ECO:0000313" key="4">
    <source>
        <dbReference type="Proteomes" id="UP001432027"/>
    </source>
</evidence>
<dbReference type="InterPro" id="IPR043198">
    <property type="entry name" value="Cyclin/Ssn8"/>
</dbReference>
<dbReference type="Pfam" id="PF00134">
    <property type="entry name" value="Cyclin_N"/>
    <property type="match status" value="1"/>
</dbReference>
<keyword evidence="4" id="KW-1185">Reference proteome</keyword>
<feature type="non-terminal residue" evidence="3">
    <location>
        <position position="1"/>
    </location>
</feature>
<dbReference type="SUPFAM" id="SSF47954">
    <property type="entry name" value="Cyclin-like"/>
    <property type="match status" value="2"/>
</dbReference>
<gene>
    <name evidence="3" type="ORF">PENTCL1PPCAC_25469</name>
</gene>
<accession>A0AAV5UAA5</accession>
<dbReference type="InterPro" id="IPR006671">
    <property type="entry name" value="Cyclin_N"/>
</dbReference>
<dbReference type="EMBL" id="BTSX01000006">
    <property type="protein sequence ID" value="GMT03295.1"/>
    <property type="molecule type" value="Genomic_DNA"/>
</dbReference>
<reference evidence="3" key="1">
    <citation type="submission" date="2023-10" db="EMBL/GenBank/DDBJ databases">
        <title>Genome assembly of Pristionchus species.</title>
        <authorList>
            <person name="Yoshida K."/>
            <person name="Sommer R.J."/>
        </authorList>
    </citation>
    <scope>NUCLEOTIDE SEQUENCE</scope>
    <source>
        <strain evidence="3">RS0144</strain>
    </source>
</reference>
<dbReference type="GO" id="GO:0016538">
    <property type="term" value="F:cyclin-dependent protein serine/threonine kinase regulator activity"/>
    <property type="evidence" value="ECO:0007669"/>
    <property type="project" value="InterPro"/>
</dbReference>
<evidence type="ECO:0000313" key="3">
    <source>
        <dbReference type="EMBL" id="GMT03295.1"/>
    </source>
</evidence>
<protein>
    <recommendedName>
        <fullName evidence="2">Cyclin N-terminal domain-containing protein</fullName>
    </recommendedName>
</protein>
<sequence>KNSPSRKEGMSEFDEIRLKREGIEIMKKIGSEFKWKLNNTTGVACVYFHRFYMLHSIQEFPCPSTALACLFLAGKSEDTPKKCRDIGNNALRFYSNTFRVSGHQLMDDIFAMERVVLIAMKFEFSIDLPYKFIINYANDFKSNKGYDPNMVSDIVCSAWPLVNDSFFTHLCLAWEPQVLAVSLFWLAIKL</sequence>
<dbReference type="PANTHER" id="PTHR10026">
    <property type="entry name" value="CYCLIN"/>
    <property type="match status" value="1"/>
</dbReference>